<keyword evidence="5 7" id="KW-0378">Hydrolase</keyword>
<dbReference type="CDD" id="cd00840">
    <property type="entry name" value="MPP_Mre11_N"/>
    <property type="match status" value="1"/>
</dbReference>
<evidence type="ECO:0000256" key="6">
    <source>
        <dbReference type="ARBA" id="ARBA00022839"/>
    </source>
</evidence>
<dbReference type="PANTHER" id="PTHR30337:SF0">
    <property type="entry name" value="NUCLEASE SBCCD SUBUNIT D"/>
    <property type="match status" value="1"/>
</dbReference>
<dbReference type="Pfam" id="PF12320">
    <property type="entry name" value="SbcD_C"/>
    <property type="match status" value="1"/>
</dbReference>
<evidence type="ECO:0000313" key="10">
    <source>
        <dbReference type="EMBL" id="TWH71110.1"/>
    </source>
</evidence>
<dbReference type="GO" id="GO:0006260">
    <property type="term" value="P:DNA replication"/>
    <property type="evidence" value="ECO:0007669"/>
    <property type="project" value="UniProtKB-KW"/>
</dbReference>
<name>A0A562IJK2_MICOL</name>
<evidence type="ECO:0000256" key="3">
    <source>
        <dbReference type="ARBA" id="ARBA00013365"/>
    </source>
</evidence>
<comment type="subunit">
    <text evidence="2 7">Heterodimer of SbcC and SbcD.</text>
</comment>
<dbReference type="InterPro" id="IPR004843">
    <property type="entry name" value="Calcineurin-like_PHP"/>
</dbReference>
<evidence type="ECO:0000313" key="11">
    <source>
        <dbReference type="Proteomes" id="UP000319825"/>
    </source>
</evidence>
<gene>
    <name evidence="7" type="primary">sbcD</name>
    <name evidence="10" type="ORF">JD77_06135</name>
</gene>
<protein>
    <recommendedName>
        <fullName evidence="3 7">Nuclease SbcCD subunit D</fullName>
    </recommendedName>
</protein>
<dbReference type="GO" id="GO:0004519">
    <property type="term" value="F:endonuclease activity"/>
    <property type="evidence" value="ECO:0007669"/>
    <property type="project" value="UniProtKB-KW"/>
</dbReference>
<dbReference type="GO" id="GO:0008408">
    <property type="term" value="F:3'-5' exonuclease activity"/>
    <property type="evidence" value="ECO:0007669"/>
    <property type="project" value="InterPro"/>
</dbReference>
<dbReference type="InterPro" id="IPR050535">
    <property type="entry name" value="DNA_Repair-Maintenance_Comp"/>
</dbReference>
<dbReference type="InterPro" id="IPR026843">
    <property type="entry name" value="SbcD_C"/>
</dbReference>
<dbReference type="InterPro" id="IPR041796">
    <property type="entry name" value="Mre11_N"/>
</dbReference>
<evidence type="ECO:0000256" key="4">
    <source>
        <dbReference type="ARBA" id="ARBA00022722"/>
    </source>
</evidence>
<sequence length="393" mass="42933">MLRSTYVLASPFVRFLHTSDWHLGRHLHGLSLHDAHQAFIDHLVEIARGEQVDAVLIAGDLYDRAVPPPDAVGLWDQAQTRLVLEARTQVVVIAGNHDSPARLGVSSRLLERAGVHVRVGTGAVGTPVLLKDEHTAVACYPVPFIEPAAAVADWGLEERSHAAALRAAMDRVRSDLAGCPGHRSVVMAHAFVFGGQGCDTERDISVGGVQHVPSAVFEGVDYVALGHLHGRQRLADGLRYSGSPLAFSFSEAAHVKSSYLVDLDADGLRRVEEVPAPIPRRMARLTGSVEELLNSPAYSAYEQCWVEATLTDQVRPLSPHERLKRRFPHLLKLVVPSLTADVGSRDLADLDRLAPVEVALDFVTEVRGRPADGDEVALLHRTFDELRRLEATR</sequence>
<dbReference type="NCBIfam" id="TIGR00619">
    <property type="entry name" value="sbcd"/>
    <property type="match status" value="1"/>
</dbReference>
<dbReference type="SUPFAM" id="SSF56300">
    <property type="entry name" value="Metallo-dependent phosphatases"/>
    <property type="match status" value="1"/>
</dbReference>
<accession>A0A562IJK2</accession>
<dbReference type="InterPro" id="IPR004593">
    <property type="entry name" value="SbcD"/>
</dbReference>
<evidence type="ECO:0000256" key="2">
    <source>
        <dbReference type="ARBA" id="ARBA00011322"/>
    </source>
</evidence>
<dbReference type="PANTHER" id="PTHR30337">
    <property type="entry name" value="COMPONENT OF ATP-DEPENDENT DSDNA EXONUCLEASE"/>
    <property type="match status" value="1"/>
</dbReference>
<dbReference type="Proteomes" id="UP000319825">
    <property type="component" value="Unassembled WGS sequence"/>
</dbReference>
<evidence type="ECO:0000256" key="1">
    <source>
        <dbReference type="ARBA" id="ARBA00010555"/>
    </source>
</evidence>
<keyword evidence="11" id="KW-1185">Reference proteome</keyword>
<dbReference type="EMBL" id="VLKE01000001">
    <property type="protein sequence ID" value="TWH71110.1"/>
    <property type="molecule type" value="Genomic_DNA"/>
</dbReference>
<dbReference type="Pfam" id="PF00149">
    <property type="entry name" value="Metallophos"/>
    <property type="match status" value="1"/>
</dbReference>
<dbReference type="InterPro" id="IPR029052">
    <property type="entry name" value="Metallo-depent_PP-like"/>
</dbReference>
<proteinExistence type="inferred from homology"/>
<feature type="domain" description="Calcineurin-like phosphoesterase" evidence="8">
    <location>
        <begin position="14"/>
        <end position="229"/>
    </location>
</feature>
<reference evidence="10 11" key="1">
    <citation type="submission" date="2019-07" db="EMBL/GenBank/DDBJ databases">
        <title>R&amp;d 2014.</title>
        <authorList>
            <person name="Klenk H.-P."/>
        </authorList>
    </citation>
    <scope>NUCLEOTIDE SEQUENCE [LARGE SCALE GENOMIC DNA]</scope>
    <source>
        <strain evidence="10 11">DSM 43868</strain>
    </source>
</reference>
<dbReference type="AlphaFoldDB" id="A0A562IJK2"/>
<keyword evidence="7" id="KW-0233">DNA recombination</keyword>
<keyword evidence="6 7" id="KW-0269">Exonuclease</keyword>
<evidence type="ECO:0000259" key="9">
    <source>
        <dbReference type="Pfam" id="PF12320"/>
    </source>
</evidence>
<evidence type="ECO:0000256" key="5">
    <source>
        <dbReference type="ARBA" id="ARBA00022801"/>
    </source>
</evidence>
<evidence type="ECO:0000256" key="7">
    <source>
        <dbReference type="RuleBase" id="RU363069"/>
    </source>
</evidence>
<organism evidence="10 11">
    <name type="scientific">Micromonospora olivasterospora</name>
    <dbReference type="NCBI Taxonomy" id="1880"/>
    <lineage>
        <taxon>Bacteria</taxon>
        <taxon>Bacillati</taxon>
        <taxon>Actinomycetota</taxon>
        <taxon>Actinomycetes</taxon>
        <taxon>Micromonosporales</taxon>
        <taxon>Micromonosporaceae</taxon>
        <taxon>Micromonospora</taxon>
    </lineage>
</organism>
<keyword evidence="4 7" id="KW-0540">Nuclease</keyword>
<feature type="domain" description="Nuclease SbcCD subunit D C-terminal" evidence="9">
    <location>
        <begin position="279"/>
        <end position="365"/>
    </location>
</feature>
<comment type="function">
    <text evidence="7">SbcCD cleaves DNA hairpin structures. These structures can inhibit DNA replication and are intermediates in certain DNA recombination reactions. The complex acts as a 3'-&gt;5' double strand exonuclease that can open hairpins. It also has a 5' single-strand endonuclease activity.</text>
</comment>
<comment type="caution">
    <text evidence="10">The sequence shown here is derived from an EMBL/GenBank/DDBJ whole genome shotgun (WGS) entry which is preliminary data.</text>
</comment>
<dbReference type="Gene3D" id="3.60.21.10">
    <property type="match status" value="1"/>
</dbReference>
<keyword evidence="7" id="KW-0235">DNA replication</keyword>
<keyword evidence="7" id="KW-0255">Endonuclease</keyword>
<evidence type="ECO:0000259" key="8">
    <source>
        <dbReference type="Pfam" id="PF00149"/>
    </source>
</evidence>
<comment type="similarity">
    <text evidence="1 7">Belongs to the SbcD family.</text>
</comment>
<dbReference type="GO" id="GO:0006310">
    <property type="term" value="P:DNA recombination"/>
    <property type="evidence" value="ECO:0007669"/>
    <property type="project" value="UniProtKB-KW"/>
</dbReference>